<dbReference type="Proteomes" id="UP001642405">
    <property type="component" value="Unassembled WGS sequence"/>
</dbReference>
<reference evidence="2 3" key="1">
    <citation type="submission" date="2024-01" db="EMBL/GenBank/DDBJ databases">
        <authorList>
            <person name="Allen C."/>
            <person name="Tagirdzhanova G."/>
        </authorList>
    </citation>
    <scope>NUCLEOTIDE SEQUENCE [LARGE SCALE GENOMIC DNA]</scope>
</reference>
<accession>A0ABP0BV83</accession>
<dbReference type="InterPro" id="IPR047801">
    <property type="entry name" value="Peptidase_C45"/>
</dbReference>
<evidence type="ECO:0000259" key="1">
    <source>
        <dbReference type="Pfam" id="PF03417"/>
    </source>
</evidence>
<dbReference type="Gene3D" id="1.10.10.2120">
    <property type="match status" value="1"/>
</dbReference>
<evidence type="ECO:0000313" key="2">
    <source>
        <dbReference type="EMBL" id="CAK7223397.1"/>
    </source>
</evidence>
<organism evidence="2 3">
    <name type="scientific">Sporothrix curviconia</name>
    <dbReference type="NCBI Taxonomy" id="1260050"/>
    <lineage>
        <taxon>Eukaryota</taxon>
        <taxon>Fungi</taxon>
        <taxon>Dikarya</taxon>
        <taxon>Ascomycota</taxon>
        <taxon>Pezizomycotina</taxon>
        <taxon>Sordariomycetes</taxon>
        <taxon>Sordariomycetidae</taxon>
        <taxon>Ophiostomatales</taxon>
        <taxon>Ophiostomataceae</taxon>
        <taxon>Sporothrix</taxon>
    </lineage>
</organism>
<feature type="domain" description="Peptidase C45 hydrolase" evidence="1">
    <location>
        <begin position="106"/>
        <end position="338"/>
    </location>
</feature>
<protein>
    <recommendedName>
        <fullName evidence="1">Peptidase C45 hydrolase domain-containing protein</fullName>
    </recommendedName>
</protein>
<dbReference type="NCBIfam" id="NF040521">
    <property type="entry name" value="C45_proenzyme"/>
    <property type="match status" value="1"/>
</dbReference>
<dbReference type="Pfam" id="PF03417">
    <property type="entry name" value="AAT"/>
    <property type="match status" value="1"/>
</dbReference>
<evidence type="ECO:0000313" key="3">
    <source>
        <dbReference type="Proteomes" id="UP001642405"/>
    </source>
</evidence>
<name>A0ABP0BV83_9PEZI</name>
<sequence>MLEIRCSGTSYEVGYRHGRQAEAKIKSGLAFYEAFFRLKTGMDWPATTATARKFMPLLEANWLHFVEEMQGIADGAKVPFDSILALNVRTEISMGLMTDGCTSLAWKTPDKSYMAQNWDWEPAQEANLVVLHIKRDPSITSLPSICQVTEAGIIGKIGINAAGVGVCLNAIRVRGVDFTRLPGHLALRAVLDSTTRAEALSILHEAGVAAAIHILVADKIGATSIEASVRDLVLRDTGIDGPRLAHSNHFIYPHDERVPLMVIPDESIQRVQRAVVLMDEEATKLGSGPHPLTFESILEDESNGPFGINKAGTEAEPLRTLFSIVMDLDKKQATARFDGYA</sequence>
<dbReference type="PANTHER" id="PTHR34180:SF1">
    <property type="entry name" value="BETA-ALANYL-DOPAMINE_CARCININE HYDROLASE"/>
    <property type="match status" value="1"/>
</dbReference>
<gene>
    <name evidence="2" type="ORF">SCUCBS95973_005164</name>
</gene>
<comment type="caution">
    <text evidence="2">The sequence shown here is derived from an EMBL/GenBank/DDBJ whole genome shotgun (WGS) entry which is preliminary data.</text>
</comment>
<dbReference type="EMBL" id="CAWUHB010000027">
    <property type="protein sequence ID" value="CAK7223397.1"/>
    <property type="molecule type" value="Genomic_DNA"/>
</dbReference>
<dbReference type="InterPro" id="IPR005079">
    <property type="entry name" value="Peptidase_C45_hydrolase"/>
</dbReference>
<dbReference type="InterPro" id="IPR047794">
    <property type="entry name" value="C45_proenzyme-like"/>
</dbReference>
<dbReference type="Gene3D" id="3.60.60.10">
    <property type="entry name" value="Penicillin V Acylase, Chain A"/>
    <property type="match status" value="1"/>
</dbReference>
<proteinExistence type="predicted"/>
<dbReference type="PANTHER" id="PTHR34180">
    <property type="entry name" value="PEPTIDASE C45"/>
    <property type="match status" value="1"/>
</dbReference>
<keyword evidence="3" id="KW-1185">Reference proteome</keyword>